<keyword evidence="2" id="KW-0472">Membrane</keyword>
<keyword evidence="2" id="KW-1133">Transmembrane helix</keyword>
<organism evidence="3 4">
    <name type="scientific">Plasmodium chabaudi chabaudi</name>
    <dbReference type="NCBI Taxonomy" id="31271"/>
    <lineage>
        <taxon>Eukaryota</taxon>
        <taxon>Sar</taxon>
        <taxon>Alveolata</taxon>
        <taxon>Apicomplexa</taxon>
        <taxon>Aconoidasida</taxon>
        <taxon>Haemosporida</taxon>
        <taxon>Plasmodiidae</taxon>
        <taxon>Plasmodium</taxon>
        <taxon>Plasmodium (Vinckeia)</taxon>
    </lineage>
</organism>
<evidence type="ECO:0000313" key="3">
    <source>
        <dbReference type="EMBL" id="VTZ66748.1"/>
    </source>
</evidence>
<proteinExistence type="predicted"/>
<feature type="transmembrane region" description="Helical" evidence="2">
    <location>
        <begin position="280"/>
        <end position="300"/>
    </location>
</feature>
<keyword evidence="4" id="KW-1185">Reference proteome</keyword>
<dbReference type="KEGG" id="pcb:PCHAS_1041100"/>
<feature type="compositionally biased region" description="Polar residues" evidence="1">
    <location>
        <begin position="232"/>
        <end position="248"/>
    </location>
</feature>
<name>A0A4V0K360_PLACU</name>
<accession>A0A4V0K360</accession>
<reference evidence="3 4" key="1">
    <citation type="journal article" date="2014" name="BMC Biol.">
        <title>A comprehensive evaluation of rodent malaria parasite genomes and gene expression.</title>
        <authorList>
            <person name="Otto T.D."/>
            <person name="Bohme U."/>
            <person name="Jackson A.P."/>
            <person name="Hunt M."/>
            <person name="Franke-Fayard B."/>
            <person name="Hoeijmakers W.A."/>
            <person name="Religa A.A."/>
            <person name="Robertson L."/>
            <person name="Sanders M."/>
            <person name="Ogun S.A."/>
            <person name="Cunningham D."/>
            <person name="Erhart A."/>
            <person name="Billker O."/>
            <person name="Khan S.M."/>
            <person name="Stunnenberg H.G."/>
            <person name="Langhorne J."/>
            <person name="Holder A.A."/>
            <person name="Waters A.P."/>
            <person name="Newbold C.I."/>
            <person name="Pain A."/>
            <person name="Berriman M."/>
            <person name="Janse C.J."/>
        </authorList>
    </citation>
    <scope>NUCLEOTIDE SEQUENCE [LARGE SCALE GENOMIC DNA]</scope>
    <source>
        <strain evidence="3 4">AS</strain>
    </source>
</reference>
<dbReference type="GeneID" id="3493765"/>
<dbReference type="EMBL" id="LK022887">
    <property type="protein sequence ID" value="VTZ66748.1"/>
    <property type="molecule type" value="Genomic_DNA"/>
</dbReference>
<dbReference type="OrthoDB" id="373239at2759"/>
<evidence type="ECO:0000256" key="1">
    <source>
        <dbReference type="SAM" id="MobiDB-lite"/>
    </source>
</evidence>
<dbReference type="Proteomes" id="UP000071118">
    <property type="component" value="Chromosome 10"/>
</dbReference>
<keyword evidence="2" id="KW-0812">Transmembrane</keyword>
<feature type="compositionally biased region" description="Polar residues" evidence="1">
    <location>
        <begin position="162"/>
        <end position="178"/>
    </location>
</feature>
<feature type="region of interest" description="Disordered" evidence="1">
    <location>
        <begin position="162"/>
        <end position="248"/>
    </location>
</feature>
<protein>
    <submittedName>
        <fullName evidence="3">CIR protein</fullName>
    </submittedName>
</protein>
<feature type="compositionally biased region" description="Polar residues" evidence="1">
    <location>
        <begin position="215"/>
        <end position="225"/>
    </location>
</feature>
<dbReference type="RefSeq" id="XP_016655684.1">
    <property type="nucleotide sequence ID" value="XM_016798483.1"/>
</dbReference>
<dbReference type="VEuPathDB" id="PlasmoDB:PCHAS_1041100"/>
<evidence type="ECO:0000313" key="4">
    <source>
        <dbReference type="Proteomes" id="UP000071118"/>
    </source>
</evidence>
<evidence type="ECO:0000256" key="2">
    <source>
        <dbReference type="SAM" id="Phobius"/>
    </source>
</evidence>
<gene>
    <name evidence="3" type="ORF">PCHAS_1041100</name>
</gene>
<dbReference type="AlphaFoldDB" id="A0A4V0K360"/>
<sequence length="374" mass="40954">MNPMRAMPKTNQTLKEVNKLIQGVTQEIKRIFKAIQAAIPQFQVLIKEVDQEMDLLAHKMIGSGDGSVGGQDTIDSVSGIPDLSVTSSTRDIPTTSPFGMNLNVATYLVNAIASFETIKKRIAEATDTIKNLYSTSLSNLETAYDKSSSFLKDIIDNISSQPEKAGTSAKSGNNQYGSKDTGDGLPTFNGTSKSQKDLPQASSGTSHISLPPQNPKEQTNTSQLFQDPFGNRNFNQTDQVGSQKSLTSPVIKPENSVTKVKGSETTGIGDIYVFKEYKQIGISIIVLLIPITLAIAYKYLSFGWGKELKRKKNMKKVINSIGGKRSMQIIIKSVDTKKMTNPVINPVSGKKKSLLNMYKLTRADHVPFINLFFC</sequence>